<feature type="active site" description="Proton acceptor" evidence="10 12">
    <location>
        <position position="41"/>
    </location>
</feature>
<evidence type="ECO:0000256" key="7">
    <source>
        <dbReference type="ARBA" id="ARBA00013188"/>
    </source>
</evidence>
<comment type="cofactor">
    <cofactor evidence="4">
        <name>Zn(2+)</name>
        <dbReference type="ChEBI" id="CHEBI:29105"/>
    </cofactor>
</comment>
<keyword evidence="13" id="KW-0862">Zinc</keyword>
<comment type="similarity">
    <text evidence="6 10 11">Belongs to the ribulose-phosphate 3-epimerase family.</text>
</comment>
<keyword evidence="9 10" id="KW-0413">Isomerase</keyword>
<dbReference type="NCBIfam" id="TIGR01163">
    <property type="entry name" value="rpe"/>
    <property type="match status" value="1"/>
</dbReference>
<evidence type="ECO:0000256" key="6">
    <source>
        <dbReference type="ARBA" id="ARBA00009541"/>
    </source>
</evidence>
<evidence type="ECO:0000256" key="2">
    <source>
        <dbReference type="ARBA" id="ARBA00001936"/>
    </source>
</evidence>
<dbReference type="SUPFAM" id="SSF51366">
    <property type="entry name" value="Ribulose-phoshate binding barrel"/>
    <property type="match status" value="1"/>
</dbReference>
<dbReference type="AlphaFoldDB" id="A0A2S7U7D6"/>
<evidence type="ECO:0000256" key="1">
    <source>
        <dbReference type="ARBA" id="ARBA00001782"/>
    </source>
</evidence>
<comment type="caution">
    <text evidence="15">The sequence shown here is derived from an EMBL/GenBank/DDBJ whole genome shotgun (WGS) entry which is preliminary data.</text>
</comment>
<evidence type="ECO:0000256" key="12">
    <source>
        <dbReference type="PIRSR" id="PIRSR001461-1"/>
    </source>
</evidence>
<evidence type="ECO:0000256" key="5">
    <source>
        <dbReference type="ARBA" id="ARBA00001954"/>
    </source>
</evidence>
<feature type="binding site" evidence="10 14">
    <location>
        <position position="14"/>
    </location>
    <ligand>
        <name>substrate</name>
    </ligand>
</feature>
<evidence type="ECO:0000256" key="14">
    <source>
        <dbReference type="PIRSR" id="PIRSR001461-3"/>
    </source>
</evidence>
<evidence type="ECO:0000256" key="3">
    <source>
        <dbReference type="ARBA" id="ARBA00001941"/>
    </source>
</evidence>
<evidence type="ECO:0000313" key="16">
    <source>
        <dbReference type="Proteomes" id="UP000239907"/>
    </source>
</evidence>
<dbReference type="EMBL" id="MQWA01000001">
    <property type="protein sequence ID" value="PQJ30294.1"/>
    <property type="molecule type" value="Genomic_DNA"/>
</dbReference>
<feature type="binding site" evidence="14">
    <location>
        <position position="183"/>
    </location>
    <ligand>
        <name>substrate</name>
    </ligand>
</feature>
<evidence type="ECO:0000256" key="11">
    <source>
        <dbReference type="PIRNR" id="PIRNR001461"/>
    </source>
</evidence>
<proteinExistence type="inferred from homology"/>
<feature type="active site" description="Proton donor" evidence="10 12">
    <location>
        <position position="181"/>
    </location>
</feature>
<dbReference type="GO" id="GO:0004750">
    <property type="term" value="F:D-ribulose-phosphate 3-epimerase activity"/>
    <property type="evidence" value="ECO:0007669"/>
    <property type="project" value="UniProtKB-UniRule"/>
</dbReference>
<feature type="binding site" evidence="10 14">
    <location>
        <begin position="148"/>
        <end position="151"/>
    </location>
    <ligand>
        <name>substrate</name>
    </ligand>
</feature>
<gene>
    <name evidence="10" type="primary">rpe</name>
    <name evidence="15" type="ORF">BSZ32_07980</name>
</gene>
<comment type="cofactor">
    <cofactor evidence="5">
        <name>Fe(2+)</name>
        <dbReference type="ChEBI" id="CHEBI:29033"/>
    </cofactor>
</comment>
<comment type="cofactor">
    <cofactor evidence="10 13">
        <name>a divalent metal cation</name>
        <dbReference type="ChEBI" id="CHEBI:60240"/>
    </cofactor>
    <text evidence="10 13">Binds 1 divalent metal cation per subunit.</text>
</comment>
<evidence type="ECO:0000256" key="10">
    <source>
        <dbReference type="HAMAP-Rule" id="MF_02227"/>
    </source>
</evidence>
<evidence type="ECO:0000256" key="13">
    <source>
        <dbReference type="PIRSR" id="PIRSR001461-2"/>
    </source>
</evidence>
<feature type="binding site" evidence="10 14">
    <location>
        <begin position="203"/>
        <end position="204"/>
    </location>
    <ligand>
        <name>substrate</name>
    </ligand>
</feature>
<dbReference type="FunFam" id="3.20.20.70:FF:000004">
    <property type="entry name" value="Ribulose-phosphate 3-epimerase"/>
    <property type="match status" value="1"/>
</dbReference>
<feature type="binding site" evidence="10 13">
    <location>
        <position position="39"/>
    </location>
    <ligand>
        <name>a divalent metal cation</name>
        <dbReference type="ChEBI" id="CHEBI:60240"/>
    </ligand>
</feature>
<comment type="cofactor">
    <cofactor evidence="2">
        <name>Mn(2+)</name>
        <dbReference type="ChEBI" id="CHEBI:29035"/>
    </cofactor>
</comment>
<comment type="pathway">
    <text evidence="10">Carbohydrate degradation.</text>
</comment>
<dbReference type="GO" id="GO:0006098">
    <property type="term" value="P:pentose-phosphate shunt"/>
    <property type="evidence" value="ECO:0007669"/>
    <property type="project" value="UniProtKB-UniRule"/>
</dbReference>
<sequence length="222" mass="23956">MKKWHHTDRILAPSLLAADWGRVTEEVTRAINSGADWLHLDVMDGHFVDNISFGPQMIQAIHESTDIFLDVHLMISRPDHYLPRFLACGANMITVHVEADHNVAHTLAEIRKAGVLAGLALNPATPFEEVVPHLAHIDLLLPMTVIPGFGGQAFMEDMMRKVEAAAAYREAHGLEFHIEVDGGVNPTTAAIAAKAGANVLVAGSSAFGATDMKAAITAMREA</sequence>
<keyword evidence="16" id="KW-1185">Reference proteome</keyword>
<dbReference type="GO" id="GO:0019323">
    <property type="term" value="P:pentose catabolic process"/>
    <property type="evidence" value="ECO:0007669"/>
    <property type="project" value="UniProtKB-UniRule"/>
</dbReference>
<keyword evidence="13" id="KW-0464">Manganese</keyword>
<dbReference type="Proteomes" id="UP000239907">
    <property type="component" value="Unassembled WGS sequence"/>
</dbReference>
<evidence type="ECO:0000256" key="8">
    <source>
        <dbReference type="ARBA" id="ARBA00022723"/>
    </source>
</evidence>
<dbReference type="PANTHER" id="PTHR11749">
    <property type="entry name" value="RIBULOSE-5-PHOSPHATE-3-EPIMERASE"/>
    <property type="match status" value="1"/>
</dbReference>
<dbReference type="Gene3D" id="3.20.20.70">
    <property type="entry name" value="Aldolase class I"/>
    <property type="match status" value="1"/>
</dbReference>
<dbReference type="InterPro" id="IPR000056">
    <property type="entry name" value="Ribul_P_3_epim-like"/>
</dbReference>
<feature type="binding site" evidence="10 14">
    <location>
        <position position="72"/>
    </location>
    <ligand>
        <name>substrate</name>
    </ligand>
</feature>
<keyword evidence="8 10" id="KW-0479">Metal-binding</keyword>
<feature type="binding site" evidence="10 13">
    <location>
        <position position="72"/>
    </location>
    <ligand>
        <name>a divalent metal cation</name>
        <dbReference type="ChEBI" id="CHEBI:60240"/>
    </ligand>
</feature>
<dbReference type="RefSeq" id="WP_165788728.1">
    <property type="nucleotide sequence ID" value="NZ_MQWA01000001.1"/>
</dbReference>
<dbReference type="CDD" id="cd00429">
    <property type="entry name" value="RPE"/>
    <property type="match status" value="1"/>
</dbReference>
<dbReference type="Pfam" id="PF00834">
    <property type="entry name" value="Ribul_P_3_epim"/>
    <property type="match status" value="1"/>
</dbReference>
<dbReference type="InterPro" id="IPR026019">
    <property type="entry name" value="Ribul_P_3_epim"/>
</dbReference>
<dbReference type="GO" id="GO:0005737">
    <property type="term" value="C:cytoplasm"/>
    <property type="evidence" value="ECO:0007669"/>
    <property type="project" value="UniProtKB-ARBA"/>
</dbReference>
<keyword evidence="10 11" id="KW-0119">Carbohydrate metabolism</keyword>
<feature type="binding site" evidence="10 13">
    <location>
        <position position="181"/>
    </location>
    <ligand>
        <name>a divalent metal cation</name>
        <dbReference type="ChEBI" id="CHEBI:60240"/>
    </ligand>
</feature>
<dbReference type="InterPro" id="IPR013785">
    <property type="entry name" value="Aldolase_TIM"/>
</dbReference>
<protein>
    <recommendedName>
        <fullName evidence="7 10">Ribulose-phosphate 3-epimerase</fullName>
        <ecNumber evidence="7 10">5.1.3.1</ecNumber>
    </recommendedName>
</protein>
<accession>A0A2S7U7D6</accession>
<evidence type="ECO:0000256" key="4">
    <source>
        <dbReference type="ARBA" id="ARBA00001947"/>
    </source>
</evidence>
<dbReference type="GO" id="GO:0046872">
    <property type="term" value="F:metal ion binding"/>
    <property type="evidence" value="ECO:0007669"/>
    <property type="project" value="UniProtKB-UniRule"/>
</dbReference>
<reference evidence="15 16" key="1">
    <citation type="submission" date="2016-12" db="EMBL/GenBank/DDBJ databases">
        <title>Study of bacterial adaptation to deep sea.</title>
        <authorList>
            <person name="Song J."/>
            <person name="Yoshizawa S."/>
            <person name="Kogure K."/>
        </authorList>
    </citation>
    <scope>NUCLEOTIDE SEQUENCE [LARGE SCALE GENOMIC DNA]</scope>
    <source>
        <strain evidence="15 16">SAORIC-165</strain>
    </source>
</reference>
<comment type="function">
    <text evidence="10">Catalyzes the reversible epimerization of D-ribulose 5-phosphate to D-xylulose 5-phosphate.</text>
</comment>
<dbReference type="HAMAP" id="MF_02227">
    <property type="entry name" value="RPE"/>
    <property type="match status" value="1"/>
</dbReference>
<feature type="binding site" evidence="10 13">
    <location>
        <position position="41"/>
    </location>
    <ligand>
        <name>a divalent metal cation</name>
        <dbReference type="ChEBI" id="CHEBI:60240"/>
    </ligand>
</feature>
<comment type="catalytic activity">
    <reaction evidence="1 10 11">
        <text>D-ribulose 5-phosphate = D-xylulose 5-phosphate</text>
        <dbReference type="Rhea" id="RHEA:13677"/>
        <dbReference type="ChEBI" id="CHEBI:57737"/>
        <dbReference type="ChEBI" id="CHEBI:58121"/>
        <dbReference type="EC" id="5.1.3.1"/>
    </reaction>
</comment>
<dbReference type="EC" id="5.1.3.1" evidence="7 10"/>
<dbReference type="NCBIfam" id="NF004076">
    <property type="entry name" value="PRK05581.1-4"/>
    <property type="match status" value="1"/>
</dbReference>
<name>A0A2S7U7D6_9BACT</name>
<comment type="cofactor">
    <cofactor evidence="3">
        <name>Co(2+)</name>
        <dbReference type="ChEBI" id="CHEBI:48828"/>
    </cofactor>
</comment>
<dbReference type="PIRSF" id="PIRSF001461">
    <property type="entry name" value="RPE"/>
    <property type="match status" value="1"/>
</dbReference>
<feature type="binding site" evidence="10">
    <location>
        <begin position="181"/>
        <end position="183"/>
    </location>
    <ligand>
        <name>substrate</name>
    </ligand>
</feature>
<organism evidence="15 16">
    <name type="scientific">Rubritalea profundi</name>
    <dbReference type="NCBI Taxonomy" id="1658618"/>
    <lineage>
        <taxon>Bacteria</taxon>
        <taxon>Pseudomonadati</taxon>
        <taxon>Verrucomicrobiota</taxon>
        <taxon>Verrucomicrobiia</taxon>
        <taxon>Verrucomicrobiales</taxon>
        <taxon>Rubritaleaceae</taxon>
        <taxon>Rubritalea</taxon>
    </lineage>
</organism>
<evidence type="ECO:0000313" key="15">
    <source>
        <dbReference type="EMBL" id="PQJ30294.1"/>
    </source>
</evidence>
<keyword evidence="13" id="KW-0170">Cobalt</keyword>
<dbReference type="InterPro" id="IPR011060">
    <property type="entry name" value="RibuloseP-bd_barrel"/>
</dbReference>
<evidence type="ECO:0000256" key="9">
    <source>
        <dbReference type="ARBA" id="ARBA00023235"/>
    </source>
</evidence>
<dbReference type="PROSITE" id="PS01085">
    <property type="entry name" value="RIBUL_P_3_EPIMER_1"/>
    <property type="match status" value="1"/>
</dbReference>